<sequence>MQCSKKRTTGRLIVQRRRICRDSSLEARKQRLLVERRTPKKQERKEKKGVVGSEARRQKYEYSGLPPNTTS</sequence>
<accession>A0A024SCZ9</accession>
<organism evidence="2 3">
    <name type="scientific">Hypocrea jecorina (strain ATCC 56765 / BCRC 32924 / NRRL 11460 / Rut C-30)</name>
    <name type="common">Trichoderma reesei</name>
    <dbReference type="NCBI Taxonomy" id="1344414"/>
    <lineage>
        <taxon>Eukaryota</taxon>
        <taxon>Fungi</taxon>
        <taxon>Dikarya</taxon>
        <taxon>Ascomycota</taxon>
        <taxon>Pezizomycotina</taxon>
        <taxon>Sordariomycetes</taxon>
        <taxon>Hypocreomycetidae</taxon>
        <taxon>Hypocreales</taxon>
        <taxon>Hypocreaceae</taxon>
        <taxon>Trichoderma</taxon>
    </lineage>
</organism>
<dbReference type="Proteomes" id="UP000024376">
    <property type="component" value="Unassembled WGS sequence"/>
</dbReference>
<proteinExistence type="predicted"/>
<feature type="region of interest" description="Disordered" evidence="1">
    <location>
        <begin position="31"/>
        <end position="71"/>
    </location>
</feature>
<evidence type="ECO:0000313" key="2">
    <source>
        <dbReference type="EMBL" id="ETS02371.1"/>
    </source>
</evidence>
<evidence type="ECO:0000313" key="3">
    <source>
        <dbReference type="Proteomes" id="UP000024376"/>
    </source>
</evidence>
<name>A0A024SCZ9_HYPJR</name>
<dbReference type="KEGG" id="trr:M419DRAFT_123017"/>
<dbReference type="AlphaFoldDB" id="A0A024SCZ9"/>
<reference evidence="3" key="1">
    <citation type="journal article" date="2013" name="Ind. Biotechnol.">
        <title>Comparative genomics analysis of Trichoderma reesei strains.</title>
        <authorList>
            <person name="Koike H."/>
            <person name="Aerts A."/>
            <person name="LaButti K."/>
            <person name="Grigoriev I.V."/>
            <person name="Baker S.E."/>
        </authorList>
    </citation>
    <scope>NUCLEOTIDE SEQUENCE [LARGE SCALE GENOMIC DNA]</scope>
    <source>
        <strain evidence="3">ATCC 56765 / BCRC 32924 / NRRL 11460 / Rut C-30</strain>
    </source>
</reference>
<dbReference type="HOGENOM" id="CLU_2741870_0_0_1"/>
<dbReference type="EMBL" id="KI911145">
    <property type="protein sequence ID" value="ETS02371.1"/>
    <property type="molecule type" value="Genomic_DNA"/>
</dbReference>
<evidence type="ECO:0000256" key="1">
    <source>
        <dbReference type="SAM" id="MobiDB-lite"/>
    </source>
</evidence>
<gene>
    <name evidence="2" type="ORF">M419DRAFT_123017</name>
</gene>
<protein>
    <submittedName>
        <fullName evidence="2">Uncharacterized protein</fullName>
    </submittedName>
</protein>
<feature type="compositionally biased region" description="Basic and acidic residues" evidence="1">
    <location>
        <begin position="31"/>
        <end position="60"/>
    </location>
</feature>